<feature type="region of interest" description="Disordered" evidence="1">
    <location>
        <begin position="50"/>
        <end position="78"/>
    </location>
</feature>
<reference evidence="2 3" key="1">
    <citation type="submission" date="2021-02" db="EMBL/GenBank/DDBJ databases">
        <title>Porcisia hertigi Genome sequencing and assembly.</title>
        <authorList>
            <person name="Almutairi H."/>
            <person name="Gatherer D."/>
        </authorList>
    </citation>
    <scope>NUCLEOTIDE SEQUENCE [LARGE SCALE GENOMIC DNA]</scope>
    <source>
        <strain evidence="2 3">C119</strain>
    </source>
</reference>
<dbReference type="RefSeq" id="XP_067752640.1">
    <property type="nucleotide sequence ID" value="XM_067896483.1"/>
</dbReference>
<feature type="compositionally biased region" description="Polar residues" evidence="1">
    <location>
        <begin position="297"/>
        <end position="308"/>
    </location>
</feature>
<accession>A0A836KYB5</accession>
<protein>
    <submittedName>
        <fullName evidence="2">Uncharacterized protein</fullName>
    </submittedName>
</protein>
<feature type="region of interest" description="Disordered" evidence="1">
    <location>
        <begin position="251"/>
        <end position="372"/>
    </location>
</feature>
<feature type="region of interest" description="Disordered" evidence="1">
    <location>
        <begin position="684"/>
        <end position="709"/>
    </location>
</feature>
<dbReference type="OrthoDB" id="267326at2759"/>
<dbReference type="GeneID" id="94286560"/>
<feature type="region of interest" description="Disordered" evidence="1">
    <location>
        <begin position="114"/>
        <end position="139"/>
    </location>
</feature>
<dbReference type="AlphaFoldDB" id="A0A836KYB5"/>
<dbReference type="KEGG" id="phet:94286560"/>
<name>A0A836KYB5_9TRYP</name>
<organism evidence="2 3">
    <name type="scientific">Porcisia hertigi</name>
    <dbReference type="NCBI Taxonomy" id="2761500"/>
    <lineage>
        <taxon>Eukaryota</taxon>
        <taxon>Discoba</taxon>
        <taxon>Euglenozoa</taxon>
        <taxon>Kinetoplastea</taxon>
        <taxon>Metakinetoplastina</taxon>
        <taxon>Trypanosomatida</taxon>
        <taxon>Trypanosomatidae</taxon>
        <taxon>Leishmaniinae</taxon>
        <taxon>Porcisia</taxon>
    </lineage>
</organism>
<comment type="caution">
    <text evidence="2">The sequence shown here is derived from an EMBL/GenBank/DDBJ whole genome shotgun (WGS) entry which is preliminary data.</text>
</comment>
<feature type="compositionally biased region" description="Polar residues" evidence="1">
    <location>
        <begin position="315"/>
        <end position="324"/>
    </location>
</feature>
<sequence>MPAHLSSSQLASKQAAASLMVDDNGTAYHDCRPIARLPIEDDKKVFATVQPSKDADATKPRAVVPQLSPSAAESSHGIEKDVARMEIPPSILSPLSSHNVGTCTSYHGSHYSTHRSILSGTDGASSEHPRKPHGVRTLTADQQQIERLALPRRDQRSVVGPGEPNYGRLLNFTEEEERDRRRQEQHCHALQRTPPASTAPSVERAQPARVQLQPSRSETKEYSAPATVAISAAKMAYYEKLSAPKKPTPVLEVVGSGGPPPPRSSSATFDRLAAPKKPVAPRSEESSTQRERRPSSHTSNPSALTQEQHNLRLQRLSQPKQRAVSNHHDPHAPLEHTQHKRYYGGTTPILAPPGITSSLRPPRPHADGRHNSRVPHVSWEALATLPGRHTSSTTASSSVLTGQCTGGETELPQQAYNVSSQLPLSSKSASSGVTVQQPALLLFQSSSSAPDAKGVRTTQVQSAPAKHTGSKPPIVVRTRRFVPLSDEQGVEAAAPSASGAAKKAIPAVALPKPVDVVQPRPANPIVLAGEKTTFLSIKGQQERPDTISAKLLATATPAPVAVQAIKRAAPPPSLASVEATVLRSMMQATEHLSSAPAAVAASPAPQVSIPLEASKGPTSTPCCTETVAVVSHTEVPSHSAQPILPPHSSATSRCVSPPTPVKVISAEDNDNVLAASNYAINEKDAIPPSASGGTRAPHKLKQKKPRRVKPEVLRDADFACQLMETSLDLRRSVALEEKTNTSGKRIVCKAPPLNAR</sequence>
<gene>
    <name evidence="2" type="ORF">JKF63_00432</name>
</gene>
<evidence type="ECO:0000313" key="2">
    <source>
        <dbReference type="EMBL" id="KAG5490312.1"/>
    </source>
</evidence>
<feature type="region of interest" description="Disordered" evidence="1">
    <location>
        <begin position="449"/>
        <end position="472"/>
    </location>
</feature>
<feature type="compositionally biased region" description="Basic and acidic residues" evidence="1">
    <location>
        <begin position="326"/>
        <end position="337"/>
    </location>
</feature>
<feature type="compositionally biased region" description="Polar residues" evidence="1">
    <location>
        <begin position="114"/>
        <end position="124"/>
    </location>
</feature>
<evidence type="ECO:0000313" key="3">
    <source>
        <dbReference type="Proteomes" id="UP000674318"/>
    </source>
</evidence>
<feature type="compositionally biased region" description="Basic residues" evidence="1">
    <location>
        <begin position="696"/>
        <end position="707"/>
    </location>
</feature>
<dbReference type="Proteomes" id="UP000674318">
    <property type="component" value="Unassembled WGS sequence"/>
</dbReference>
<dbReference type="EMBL" id="JAFJZO010000036">
    <property type="protein sequence ID" value="KAG5490312.1"/>
    <property type="molecule type" value="Genomic_DNA"/>
</dbReference>
<feature type="region of interest" description="Disordered" evidence="1">
    <location>
        <begin position="151"/>
        <end position="223"/>
    </location>
</feature>
<feature type="compositionally biased region" description="Basic and acidic residues" evidence="1">
    <location>
        <begin position="178"/>
        <end position="187"/>
    </location>
</feature>
<feature type="compositionally biased region" description="Basic and acidic residues" evidence="1">
    <location>
        <begin position="282"/>
        <end position="294"/>
    </location>
</feature>
<keyword evidence="3" id="KW-1185">Reference proteome</keyword>
<evidence type="ECO:0000256" key="1">
    <source>
        <dbReference type="SAM" id="MobiDB-lite"/>
    </source>
</evidence>
<proteinExistence type="predicted"/>